<proteinExistence type="predicted"/>
<accession>A0A142K7Q9</accession>
<feature type="region of interest" description="Disordered" evidence="1">
    <location>
        <begin position="29"/>
        <end position="50"/>
    </location>
</feature>
<feature type="compositionally biased region" description="Basic and acidic residues" evidence="1">
    <location>
        <begin position="38"/>
        <end position="50"/>
    </location>
</feature>
<dbReference type="GeneID" id="29124873"/>
<dbReference type="EMBL" id="KU935728">
    <property type="protein sequence ID" value="AMS02142.1"/>
    <property type="molecule type" value="Genomic_DNA"/>
</dbReference>
<keyword evidence="3" id="KW-1185">Reference proteome</keyword>
<gene>
    <name evidence="2" type="primary">58</name>
    <name evidence="2" type="ORF">SEA_XENO_58</name>
</gene>
<evidence type="ECO:0000313" key="2">
    <source>
        <dbReference type="EMBL" id="AMS02142.1"/>
    </source>
</evidence>
<evidence type="ECO:0000313" key="3">
    <source>
        <dbReference type="Proteomes" id="UP000202790"/>
    </source>
</evidence>
<dbReference type="OrthoDB" id="25292at10239"/>
<name>A0A142K7Q9_9CAUD</name>
<protein>
    <submittedName>
        <fullName evidence="2">Uncharacterized protein</fullName>
    </submittedName>
</protein>
<dbReference type="KEGG" id="vg:29124873"/>
<dbReference type="RefSeq" id="YP_009302372.1">
    <property type="nucleotide sequence ID" value="NC_031243.1"/>
</dbReference>
<sequence>MRSPEVVQRELLQSRGFVPLTLFDPHNPGDCYEPTGLDEFHPDTTRNPDA</sequence>
<reference evidence="3" key="1">
    <citation type="submission" date="2016-03" db="EMBL/GenBank/DDBJ databases">
        <authorList>
            <person name="Ploux O."/>
        </authorList>
    </citation>
    <scope>NUCLEOTIDE SEQUENCE [LARGE SCALE GENOMIC DNA]</scope>
</reference>
<dbReference type="Proteomes" id="UP000202790">
    <property type="component" value="Segment"/>
</dbReference>
<evidence type="ECO:0000256" key="1">
    <source>
        <dbReference type="SAM" id="MobiDB-lite"/>
    </source>
</evidence>
<organism evidence="2 3">
    <name type="scientific">Mycobacterium phage Xeno</name>
    <dbReference type="NCBI Taxonomy" id="1821538"/>
    <lineage>
        <taxon>Viruses</taxon>
        <taxon>Duplodnaviria</taxon>
        <taxon>Heunggongvirae</taxon>
        <taxon>Uroviricota</taxon>
        <taxon>Caudoviricetes</taxon>
        <taxon>Nclasvirinae</taxon>
        <taxon>Charlievirus</taxon>
        <taxon>Charlievirus Xeno</taxon>
    </lineage>
</organism>